<dbReference type="InterPro" id="IPR013087">
    <property type="entry name" value="Znf_C2H2_type"/>
</dbReference>
<dbReference type="SUPFAM" id="SSF57667">
    <property type="entry name" value="beta-beta-alpha zinc fingers"/>
    <property type="match status" value="1"/>
</dbReference>
<dbReference type="SMART" id="SM00355">
    <property type="entry name" value="ZnF_C2H2"/>
    <property type="match status" value="2"/>
</dbReference>
<gene>
    <name evidence="4" type="ORF">DFH08DRAFT_988556</name>
</gene>
<dbReference type="EMBL" id="JARIHO010000110">
    <property type="protein sequence ID" value="KAJ7302899.1"/>
    <property type="molecule type" value="Genomic_DNA"/>
</dbReference>
<organism evidence="4 5">
    <name type="scientific">Mycena albidolilacea</name>
    <dbReference type="NCBI Taxonomy" id="1033008"/>
    <lineage>
        <taxon>Eukaryota</taxon>
        <taxon>Fungi</taxon>
        <taxon>Dikarya</taxon>
        <taxon>Basidiomycota</taxon>
        <taxon>Agaricomycotina</taxon>
        <taxon>Agaricomycetes</taxon>
        <taxon>Agaricomycetidae</taxon>
        <taxon>Agaricales</taxon>
        <taxon>Marasmiineae</taxon>
        <taxon>Mycenaceae</taxon>
        <taxon>Mycena</taxon>
    </lineage>
</organism>
<reference evidence="4" key="1">
    <citation type="submission" date="2023-03" db="EMBL/GenBank/DDBJ databases">
        <title>Massive genome expansion in bonnet fungi (Mycena s.s.) driven by repeated elements and novel gene families across ecological guilds.</title>
        <authorList>
            <consortium name="Lawrence Berkeley National Laboratory"/>
            <person name="Harder C.B."/>
            <person name="Miyauchi S."/>
            <person name="Viragh M."/>
            <person name="Kuo A."/>
            <person name="Thoen E."/>
            <person name="Andreopoulos B."/>
            <person name="Lu D."/>
            <person name="Skrede I."/>
            <person name="Drula E."/>
            <person name="Henrissat B."/>
            <person name="Morin E."/>
            <person name="Kohler A."/>
            <person name="Barry K."/>
            <person name="LaButti K."/>
            <person name="Morin E."/>
            <person name="Salamov A."/>
            <person name="Lipzen A."/>
            <person name="Mereny Z."/>
            <person name="Hegedus B."/>
            <person name="Baldrian P."/>
            <person name="Stursova M."/>
            <person name="Weitz H."/>
            <person name="Taylor A."/>
            <person name="Grigoriev I.V."/>
            <person name="Nagy L.G."/>
            <person name="Martin F."/>
            <person name="Kauserud H."/>
        </authorList>
    </citation>
    <scope>NUCLEOTIDE SEQUENCE</scope>
    <source>
        <strain evidence="4">CBHHK002</strain>
    </source>
</reference>
<dbReference type="PROSITE" id="PS50157">
    <property type="entry name" value="ZINC_FINGER_C2H2_2"/>
    <property type="match status" value="2"/>
</dbReference>
<keyword evidence="5" id="KW-1185">Reference proteome</keyword>
<dbReference type="Gene3D" id="3.30.160.60">
    <property type="entry name" value="Classic Zinc Finger"/>
    <property type="match status" value="1"/>
</dbReference>
<evidence type="ECO:0000313" key="4">
    <source>
        <dbReference type="EMBL" id="KAJ7302899.1"/>
    </source>
</evidence>
<evidence type="ECO:0000259" key="3">
    <source>
        <dbReference type="PROSITE" id="PS50157"/>
    </source>
</evidence>
<comment type="caution">
    <text evidence="4">The sequence shown here is derived from an EMBL/GenBank/DDBJ whole genome shotgun (WGS) entry which is preliminary data.</text>
</comment>
<protein>
    <recommendedName>
        <fullName evidence="3">C2H2-type domain-containing protein</fullName>
    </recommendedName>
</protein>
<dbReference type="Proteomes" id="UP001218218">
    <property type="component" value="Unassembled WGS sequence"/>
</dbReference>
<dbReference type="GO" id="GO:0008270">
    <property type="term" value="F:zinc ion binding"/>
    <property type="evidence" value="ECO:0007669"/>
    <property type="project" value="UniProtKB-KW"/>
</dbReference>
<dbReference type="Pfam" id="PF22893">
    <property type="entry name" value="ULD_2"/>
    <property type="match status" value="1"/>
</dbReference>
<proteinExistence type="predicted"/>
<accession>A0AAD6Z0R4</accession>
<keyword evidence="2" id="KW-0175">Coiled coil</keyword>
<dbReference type="PROSITE" id="PS00028">
    <property type="entry name" value="ZINC_FINGER_C2H2_1"/>
    <property type="match status" value="1"/>
</dbReference>
<dbReference type="AlphaFoldDB" id="A0AAD6Z0R4"/>
<sequence length="455" mass="50993">MPVVAAFVYGSFGDIQATLALTYRLYDILRSSGLGQLSQEVQNVLRVLEAFHANTAALIQYLGTVSFIDLSDHAQRIADKISAELQACESLMEKLKAKVASCSGFCARVLWAVSGAQALAAWRAEMEEHRKNVNMYLESLLISEVKEIITKVKYPGTLVRDGLASQVLSNAESHRQQVEHMGTEVGDVRSQGDNVGPLISTTSNGLGRRTSITEDQLHQFSHSMRLHDISVATFSVTDPLGRPIPISWDHCRDFNVAFDRILKAYMFNRPEAGADYVERGDYNLVRPEGSVVLRVDFSRTVKPGSQLEMSIIKRPQFSRPPDMEECPYCGHQNQNTRHAWIHWGGRGQWLAQEEEDPDIFRLVEVQASVLKLEPDDRNKHGTHTCSICGAAFIALPDFKSHLKAHLPVEQYPCINCEARFFTPQVLKRHERTCLEIGPRQKTVGVIGIRDRIGLL</sequence>
<evidence type="ECO:0000256" key="2">
    <source>
        <dbReference type="SAM" id="Coils"/>
    </source>
</evidence>
<evidence type="ECO:0000256" key="1">
    <source>
        <dbReference type="PROSITE-ProRule" id="PRU00042"/>
    </source>
</evidence>
<dbReference type="InterPro" id="IPR054464">
    <property type="entry name" value="ULD_fung"/>
</dbReference>
<feature type="domain" description="C2H2-type" evidence="3">
    <location>
        <begin position="411"/>
        <end position="440"/>
    </location>
</feature>
<feature type="coiled-coil region" evidence="2">
    <location>
        <begin position="78"/>
        <end position="139"/>
    </location>
</feature>
<keyword evidence="1" id="KW-0863">Zinc-finger</keyword>
<name>A0AAD6Z0R4_9AGAR</name>
<feature type="domain" description="C2H2-type" evidence="3">
    <location>
        <begin position="383"/>
        <end position="405"/>
    </location>
</feature>
<dbReference type="InterPro" id="IPR036236">
    <property type="entry name" value="Znf_C2H2_sf"/>
</dbReference>
<evidence type="ECO:0000313" key="5">
    <source>
        <dbReference type="Proteomes" id="UP001218218"/>
    </source>
</evidence>
<keyword evidence="1" id="KW-0479">Metal-binding</keyword>
<keyword evidence="1" id="KW-0862">Zinc</keyword>